<accession>A0A1D2JN36</accession>
<protein>
    <recommendedName>
        <fullName evidence="3">WLM domain-containing protein</fullName>
    </recommendedName>
</protein>
<dbReference type="Gene3D" id="3.10.20.90">
    <property type="entry name" value="Phosphatidylinositol 3-kinase Catalytic Subunit, Chain A, domain 1"/>
    <property type="match status" value="1"/>
</dbReference>
<sequence>MKLYWPYLLVATLPFTHSVIALPHLYSKNPHQEEVVEPPEEKYFQEPGGDDILGHYDSRFFKGVVTYDNRIDTLLHMTRAYLNFFRENGLETWIAHGTLLVNTSTLRRMADHFNHTICHYKPEDNQPNRDYLLDVNPYSRQRERGQGQNIIDARWIDTRNGLYIDITGISEINPETEPGILQCKNFHKYKISDIYPMRDSMYEGVPARIPYKYYEILVKEYGPSALVIKDHEDHYWDPILELWIPDEKRIAATAKLTPEERKMKQDDDKRIREDEIRQLSKQMVMADSQPGDNTPAVPVGNPEDDNQITLEVHHRGKDHIFNLFSTSTLQDLSAAISDRLSIPPTNQKLLITPKPGMQKHPFQPIPLTTLPFSHPRFKITLFGSTAAEVNFINKASPLKSPTNIPRIKPVTPNPRRTRPTTSQYTFHTLLPLAHLPNPSRSLSYLTRLRDDPGIRSAMNKHRFSVSLLTEMDPAEHTTVSSRTLGLNRNKGEVIELRLRTDAYDGYRDYRTIRKTLCHELAHCVHSDHDRDFWDLTAQVEKEVERGDYWGTGRGGGKRLTDEEFYNPSDWEEMASGRGEVMDHGGWTGGEFLLGGRERDLGGLSRREILAEAAEKRAAMAKREREDEGRKNVGDVEDASAGN</sequence>
<dbReference type="Proteomes" id="UP000242814">
    <property type="component" value="Unassembled WGS sequence"/>
</dbReference>
<reference evidence="4 5" key="1">
    <citation type="submission" date="2016-06" db="EMBL/GenBank/DDBJ databases">
        <authorList>
            <person name="Kjaerup R.B."/>
            <person name="Dalgaard T.S."/>
            <person name="Juul-Madsen H.R."/>
        </authorList>
    </citation>
    <scope>NUCLEOTIDE SEQUENCE [LARGE SCALE GENOMIC DNA]</scope>
    <source>
        <strain evidence="4 5">Pb300</strain>
    </source>
</reference>
<feature type="domain" description="WLM" evidence="3">
    <location>
        <begin position="417"/>
        <end position="618"/>
    </location>
</feature>
<dbReference type="SUPFAM" id="SSF54236">
    <property type="entry name" value="Ubiquitin-like"/>
    <property type="match status" value="1"/>
</dbReference>
<dbReference type="PANTHER" id="PTHR47795:SF1">
    <property type="entry name" value="DNA-DEPENDENT METALLOPROTEASE WSS1 HOMOLOG 2"/>
    <property type="match status" value="1"/>
</dbReference>
<feature type="region of interest" description="Disordered" evidence="1">
    <location>
        <begin position="618"/>
        <end position="642"/>
    </location>
</feature>
<feature type="compositionally biased region" description="Basic and acidic residues" evidence="1">
    <location>
        <begin position="618"/>
        <end position="633"/>
    </location>
</feature>
<dbReference type="EMBL" id="LZYO01000022">
    <property type="protein sequence ID" value="ODH43667.1"/>
    <property type="molecule type" value="Genomic_DNA"/>
</dbReference>
<comment type="caution">
    <text evidence="4">The sequence shown here is derived from an EMBL/GenBank/DDBJ whole genome shotgun (WGS) entry which is preliminary data.</text>
</comment>
<evidence type="ECO:0000313" key="5">
    <source>
        <dbReference type="Proteomes" id="UP000242814"/>
    </source>
</evidence>
<dbReference type="VEuPathDB" id="FungiDB:PADG_11488"/>
<dbReference type="VEuPathDB" id="FungiDB:PADG_11489"/>
<organism evidence="4 5">
    <name type="scientific">Paracoccidioides brasiliensis</name>
    <dbReference type="NCBI Taxonomy" id="121759"/>
    <lineage>
        <taxon>Eukaryota</taxon>
        <taxon>Fungi</taxon>
        <taxon>Dikarya</taxon>
        <taxon>Ascomycota</taxon>
        <taxon>Pezizomycotina</taxon>
        <taxon>Eurotiomycetes</taxon>
        <taxon>Eurotiomycetidae</taxon>
        <taxon>Onygenales</taxon>
        <taxon>Ajellomycetaceae</taxon>
        <taxon>Paracoccidioides</taxon>
    </lineage>
</organism>
<dbReference type="AlphaFoldDB" id="A0A1D2JN36"/>
<dbReference type="VEuPathDB" id="FungiDB:PADG_02790"/>
<evidence type="ECO:0000313" key="4">
    <source>
        <dbReference type="EMBL" id="ODH43667.1"/>
    </source>
</evidence>
<dbReference type="GO" id="GO:0070628">
    <property type="term" value="F:proteasome binding"/>
    <property type="evidence" value="ECO:0007669"/>
    <property type="project" value="TreeGrafter"/>
</dbReference>
<feature type="chain" id="PRO_5008902530" description="WLM domain-containing protein" evidence="2">
    <location>
        <begin position="22"/>
        <end position="642"/>
    </location>
</feature>
<dbReference type="VEuPathDB" id="FungiDB:PABG_11114"/>
<evidence type="ECO:0000259" key="3">
    <source>
        <dbReference type="PROSITE" id="PS51397"/>
    </source>
</evidence>
<feature type="signal peptide" evidence="2">
    <location>
        <begin position="1"/>
        <end position="21"/>
    </location>
</feature>
<dbReference type="Pfam" id="PF08325">
    <property type="entry name" value="WLM"/>
    <property type="match status" value="1"/>
</dbReference>
<feature type="region of interest" description="Disordered" evidence="1">
    <location>
        <begin position="400"/>
        <end position="420"/>
    </location>
</feature>
<dbReference type="VEuPathDB" id="FungiDB:PABG_00380"/>
<keyword evidence="2" id="KW-0732">Signal</keyword>
<dbReference type="PANTHER" id="PTHR47795">
    <property type="entry name" value="UBIQUITIN AND WLM DOMAIN-CONTAINING METALLOPROTEASE SPCC1442.07C"/>
    <property type="match status" value="1"/>
</dbReference>
<proteinExistence type="predicted"/>
<dbReference type="PROSITE" id="PS51397">
    <property type="entry name" value="WLM"/>
    <property type="match status" value="1"/>
</dbReference>
<gene>
    <name evidence="4" type="ORF">ACO22_01011</name>
</gene>
<dbReference type="InterPro" id="IPR013536">
    <property type="entry name" value="WLM_dom"/>
</dbReference>
<name>A0A1D2JN36_PARBR</name>
<dbReference type="VEuPathDB" id="FungiDB:PABG_11113"/>
<dbReference type="InterPro" id="IPR029071">
    <property type="entry name" value="Ubiquitin-like_domsf"/>
</dbReference>
<evidence type="ECO:0000256" key="1">
    <source>
        <dbReference type="SAM" id="MobiDB-lite"/>
    </source>
</evidence>
<evidence type="ECO:0000256" key="2">
    <source>
        <dbReference type="SAM" id="SignalP"/>
    </source>
</evidence>